<gene>
    <name evidence="4" type="ORF">PYV00_20120</name>
</gene>
<evidence type="ECO:0000313" key="4">
    <source>
        <dbReference type="EMBL" id="MDE8654003.1"/>
    </source>
</evidence>
<proteinExistence type="predicted"/>
<dbReference type="InterPro" id="IPR036390">
    <property type="entry name" value="WH_DNA-bd_sf"/>
</dbReference>
<dbReference type="SUPFAM" id="SSF46785">
    <property type="entry name" value="Winged helix' DNA-binding domain"/>
    <property type="match status" value="1"/>
</dbReference>
<evidence type="ECO:0000313" key="5">
    <source>
        <dbReference type="Proteomes" id="UP001216253"/>
    </source>
</evidence>
<dbReference type="InterPro" id="IPR036388">
    <property type="entry name" value="WH-like_DNA-bd_sf"/>
</dbReference>
<dbReference type="InterPro" id="IPR052362">
    <property type="entry name" value="HTH-GbsR_regulator"/>
</dbReference>
<keyword evidence="2" id="KW-0238">DNA-binding</keyword>
<keyword evidence="3" id="KW-0804">Transcription</keyword>
<dbReference type="Gene3D" id="1.10.10.10">
    <property type="entry name" value="Winged helix-like DNA-binding domain superfamily/Winged helix DNA-binding domain"/>
    <property type="match status" value="1"/>
</dbReference>
<keyword evidence="1" id="KW-0805">Transcription regulation</keyword>
<sequence>MSKGNLSPEQRRFIDDLAGLLSAWSMPGNAARLYGYLQMMNEPVSLDDIARDLEISKSNACTAAKVLEEHGNARRLGERGTKRVFYVAGDDPGAPLRKQAQTLGRMAELITARKASVATGAARERMAGLAGFHKALQNAMEAVILPERRQDAA</sequence>
<keyword evidence="5" id="KW-1185">Reference proteome</keyword>
<dbReference type="EMBL" id="JARESE010000070">
    <property type="protein sequence ID" value="MDE8654003.1"/>
    <property type="molecule type" value="Genomic_DNA"/>
</dbReference>
<evidence type="ECO:0000256" key="1">
    <source>
        <dbReference type="ARBA" id="ARBA00023015"/>
    </source>
</evidence>
<accession>A0ABT5WVS2</accession>
<dbReference type="PANTHER" id="PTHR38465">
    <property type="entry name" value="HTH-TYPE TRANSCRIPTIONAL REGULATOR MJ1563-RELATED"/>
    <property type="match status" value="1"/>
</dbReference>
<comment type="caution">
    <text evidence="4">The sequence shown here is derived from an EMBL/GenBank/DDBJ whole genome shotgun (WGS) entry which is preliminary data.</text>
</comment>
<dbReference type="Proteomes" id="UP001216253">
    <property type="component" value="Unassembled WGS sequence"/>
</dbReference>
<organism evidence="4 5">
    <name type="scientific">Novosphingobium album</name>
    <name type="common">ex Liu et al. 2023</name>
    <dbReference type="NCBI Taxonomy" id="3031130"/>
    <lineage>
        <taxon>Bacteria</taxon>
        <taxon>Pseudomonadati</taxon>
        <taxon>Pseudomonadota</taxon>
        <taxon>Alphaproteobacteria</taxon>
        <taxon>Sphingomonadales</taxon>
        <taxon>Sphingomonadaceae</taxon>
        <taxon>Novosphingobium</taxon>
    </lineage>
</organism>
<name>A0ABT5WVS2_9SPHN</name>
<dbReference type="PANTHER" id="PTHR38465:SF2">
    <property type="entry name" value="HTH-TYPE TRANSCRIPTIONAL REGULATOR MMPR5"/>
    <property type="match status" value="1"/>
</dbReference>
<evidence type="ECO:0000256" key="2">
    <source>
        <dbReference type="ARBA" id="ARBA00023125"/>
    </source>
</evidence>
<protein>
    <recommendedName>
        <fullName evidence="6">MarR family transcriptional regulator</fullName>
    </recommendedName>
</protein>
<evidence type="ECO:0000256" key="3">
    <source>
        <dbReference type="ARBA" id="ARBA00023163"/>
    </source>
</evidence>
<reference evidence="4 5" key="1">
    <citation type="submission" date="2023-03" db="EMBL/GenBank/DDBJ databases">
        <title>NovoSphingobium album sp. nov. isolated from polycyclic aromatic hydrocarbons- and heavy-metal polluted soil.</title>
        <authorList>
            <person name="Liu Z."/>
            <person name="Wang K."/>
        </authorList>
    </citation>
    <scope>NUCLEOTIDE SEQUENCE [LARGE SCALE GENOMIC DNA]</scope>
    <source>
        <strain evidence="4 5">H3SJ31-1</strain>
    </source>
</reference>
<evidence type="ECO:0008006" key="6">
    <source>
        <dbReference type="Google" id="ProtNLM"/>
    </source>
</evidence>